<name>A0A8C4JCW1_DRONO</name>
<feature type="compositionally biased region" description="Low complexity" evidence="6">
    <location>
        <begin position="155"/>
        <end position="165"/>
    </location>
</feature>
<gene>
    <name evidence="9" type="primary">LOC112986829</name>
</gene>
<dbReference type="GO" id="GO:0038023">
    <property type="term" value="F:signaling receptor activity"/>
    <property type="evidence" value="ECO:0007669"/>
    <property type="project" value="TreeGrafter"/>
</dbReference>
<reference evidence="9" key="1">
    <citation type="submission" date="2025-08" db="UniProtKB">
        <authorList>
            <consortium name="Ensembl"/>
        </authorList>
    </citation>
    <scope>IDENTIFICATION</scope>
</reference>
<feature type="region of interest" description="Disordered" evidence="6">
    <location>
        <begin position="131"/>
        <end position="165"/>
    </location>
</feature>
<dbReference type="GO" id="GO:0042269">
    <property type="term" value="P:regulation of natural killer cell mediated cytotoxicity"/>
    <property type="evidence" value="ECO:0007669"/>
    <property type="project" value="TreeGrafter"/>
</dbReference>
<evidence type="ECO:0000256" key="6">
    <source>
        <dbReference type="SAM" id="MobiDB-lite"/>
    </source>
</evidence>
<dbReference type="Ensembl" id="ENSDNVT00000006618.1">
    <property type="protein sequence ID" value="ENSDNVP00000005490.1"/>
    <property type="gene ID" value="ENSDNVG00000003955.1"/>
</dbReference>
<dbReference type="PANTHER" id="PTHR46784:SF1">
    <property type="entry name" value="KILLER CELL LECTIN-LIKE RECEPTOR SUBFAMILY B MEMBER 1"/>
    <property type="match status" value="1"/>
</dbReference>
<keyword evidence="7" id="KW-0472">Membrane</keyword>
<feature type="domain" description="C-type lectin" evidence="8">
    <location>
        <begin position="175"/>
        <end position="277"/>
    </location>
</feature>
<dbReference type="GeneID" id="112986829"/>
<dbReference type="PROSITE" id="PS50041">
    <property type="entry name" value="C_TYPE_LECTIN_2"/>
    <property type="match status" value="1"/>
</dbReference>
<evidence type="ECO:0000313" key="10">
    <source>
        <dbReference type="Proteomes" id="UP000694423"/>
    </source>
</evidence>
<reference evidence="9" key="2">
    <citation type="submission" date="2025-09" db="UniProtKB">
        <authorList>
            <consortium name="Ensembl"/>
        </authorList>
    </citation>
    <scope>IDENTIFICATION</scope>
</reference>
<sequence>MSHSQATLPFSQQQGTKKGAEGGKRMSENLTYAGLNVAELNRSRLQKDTDIPGCVYAEVKVKSLDTSAVASYKAHGPTGQADMINSKDGRRGKSCFSRTCVAVLIAMIVFLLLALGLGLILMFLRTQKPPAEQESPIGSMSEERALPNTGSPPHSETFSTTSEETIGCPSGWIRNRKKCYFFSQSRVIKDWDTYRQECKEIDSDLVIINNREELEYLFSKSKGHYYLLGLKYSGSERKWKWINGTEHRTDIFKIAGKMTDYFCTVIGFDQVATASCNGSSTTQNMCEKAANISALPKMAETET</sequence>
<keyword evidence="7" id="KW-0812">Transmembrane</keyword>
<dbReference type="PANTHER" id="PTHR46784">
    <property type="entry name" value="KILLER CELL LECTIN-LIKE RECEPTOR SUBFAMILY B MEMBER 1"/>
    <property type="match status" value="1"/>
</dbReference>
<keyword evidence="3" id="KW-0735">Signal-anchor</keyword>
<dbReference type="InterPro" id="IPR001304">
    <property type="entry name" value="C-type_lectin-like"/>
</dbReference>
<protein>
    <submittedName>
        <fullName evidence="9">Killer cell lectin-like receptor subfamily B member 1</fullName>
    </submittedName>
</protein>
<dbReference type="CDD" id="cd03593">
    <property type="entry name" value="CLECT_NK_receptors_like"/>
    <property type="match status" value="1"/>
</dbReference>
<keyword evidence="10" id="KW-1185">Reference proteome</keyword>
<dbReference type="RefSeq" id="XP_025962103.2">
    <property type="nucleotide sequence ID" value="XM_026106318.2"/>
</dbReference>
<feature type="compositionally biased region" description="Polar residues" evidence="6">
    <location>
        <begin position="1"/>
        <end position="16"/>
    </location>
</feature>
<keyword evidence="4 7" id="KW-1133">Transmembrane helix</keyword>
<evidence type="ECO:0000256" key="2">
    <source>
        <dbReference type="ARBA" id="ARBA00022734"/>
    </source>
</evidence>
<dbReference type="SUPFAM" id="SSF56436">
    <property type="entry name" value="C-type lectin-like"/>
    <property type="match status" value="1"/>
</dbReference>
<evidence type="ECO:0000256" key="7">
    <source>
        <dbReference type="SAM" id="Phobius"/>
    </source>
</evidence>
<comment type="subcellular location">
    <subcellularLocation>
        <location evidence="1">Membrane</location>
        <topology evidence="1">Single-pass type II membrane protein</topology>
    </subcellularLocation>
</comment>
<dbReference type="GO" id="GO:0030246">
    <property type="term" value="F:carbohydrate binding"/>
    <property type="evidence" value="ECO:0007669"/>
    <property type="project" value="UniProtKB-KW"/>
</dbReference>
<dbReference type="KEGG" id="dne:112986829"/>
<proteinExistence type="predicted"/>
<accession>A0A8C4JCW1</accession>
<feature type="region of interest" description="Disordered" evidence="6">
    <location>
        <begin position="1"/>
        <end position="23"/>
    </location>
</feature>
<dbReference type="InterPro" id="IPR033992">
    <property type="entry name" value="NKR-like_CTLD"/>
</dbReference>
<keyword evidence="2" id="KW-0430">Lectin</keyword>
<dbReference type="Proteomes" id="UP000694423">
    <property type="component" value="Unplaced"/>
</dbReference>
<feature type="transmembrane region" description="Helical" evidence="7">
    <location>
        <begin position="100"/>
        <end position="124"/>
    </location>
</feature>
<evidence type="ECO:0000259" key="8">
    <source>
        <dbReference type="PROSITE" id="PS50041"/>
    </source>
</evidence>
<keyword evidence="5" id="KW-1015">Disulfide bond</keyword>
<dbReference type="GO" id="GO:0009986">
    <property type="term" value="C:cell surface"/>
    <property type="evidence" value="ECO:0007669"/>
    <property type="project" value="TreeGrafter"/>
</dbReference>
<dbReference type="InterPro" id="IPR016187">
    <property type="entry name" value="CTDL_fold"/>
</dbReference>
<dbReference type="Pfam" id="PF00059">
    <property type="entry name" value="Lectin_C"/>
    <property type="match status" value="1"/>
</dbReference>
<evidence type="ECO:0000256" key="4">
    <source>
        <dbReference type="ARBA" id="ARBA00022989"/>
    </source>
</evidence>
<evidence type="ECO:0000256" key="3">
    <source>
        <dbReference type="ARBA" id="ARBA00022968"/>
    </source>
</evidence>
<evidence type="ECO:0000313" key="9">
    <source>
        <dbReference type="Ensembl" id="ENSDNVP00000005490.1"/>
    </source>
</evidence>
<dbReference type="GO" id="GO:0005886">
    <property type="term" value="C:plasma membrane"/>
    <property type="evidence" value="ECO:0007669"/>
    <property type="project" value="TreeGrafter"/>
</dbReference>
<evidence type="ECO:0000256" key="5">
    <source>
        <dbReference type="ARBA" id="ARBA00023157"/>
    </source>
</evidence>
<dbReference type="AlphaFoldDB" id="A0A8C4JCW1"/>
<organism evidence="9 10">
    <name type="scientific">Dromaius novaehollandiae</name>
    <name type="common">Emu</name>
    <dbReference type="NCBI Taxonomy" id="8790"/>
    <lineage>
        <taxon>Eukaryota</taxon>
        <taxon>Metazoa</taxon>
        <taxon>Chordata</taxon>
        <taxon>Craniata</taxon>
        <taxon>Vertebrata</taxon>
        <taxon>Euteleostomi</taxon>
        <taxon>Archelosauria</taxon>
        <taxon>Archosauria</taxon>
        <taxon>Dinosauria</taxon>
        <taxon>Saurischia</taxon>
        <taxon>Theropoda</taxon>
        <taxon>Coelurosauria</taxon>
        <taxon>Aves</taxon>
        <taxon>Palaeognathae</taxon>
        <taxon>Casuariiformes</taxon>
        <taxon>Dromaiidae</taxon>
        <taxon>Dromaius</taxon>
    </lineage>
</organism>
<dbReference type="InterPro" id="IPR016186">
    <property type="entry name" value="C-type_lectin-like/link_sf"/>
</dbReference>
<dbReference type="Gene3D" id="3.10.100.10">
    <property type="entry name" value="Mannose-Binding Protein A, subunit A"/>
    <property type="match status" value="1"/>
</dbReference>
<evidence type="ECO:0000256" key="1">
    <source>
        <dbReference type="ARBA" id="ARBA00004606"/>
    </source>
</evidence>
<dbReference type="InterPro" id="IPR051527">
    <property type="entry name" value="KLR_subfamily_B"/>
</dbReference>
<dbReference type="SMART" id="SM00034">
    <property type="entry name" value="CLECT"/>
    <property type="match status" value="1"/>
</dbReference>